<dbReference type="Proteomes" id="UP000037035">
    <property type="component" value="Unassembled WGS sequence"/>
</dbReference>
<dbReference type="VEuPathDB" id="FungiDB:VP01_2378g5"/>
<proteinExistence type="predicted"/>
<reference evidence="1 2" key="1">
    <citation type="submission" date="2015-08" db="EMBL/GenBank/DDBJ databases">
        <title>Next Generation Sequencing and Analysis of the Genome of Puccinia sorghi L Schw, the Causal Agent of Maize Common Rust.</title>
        <authorList>
            <person name="Rochi L."/>
            <person name="Burguener G."/>
            <person name="Darino M."/>
            <person name="Turjanski A."/>
            <person name="Kreff E."/>
            <person name="Dieguez M.J."/>
            <person name="Sacco F."/>
        </authorList>
    </citation>
    <scope>NUCLEOTIDE SEQUENCE [LARGE SCALE GENOMIC DNA]</scope>
    <source>
        <strain evidence="1 2">RO10H11247</strain>
    </source>
</reference>
<sequence length="116" mass="13263">MEKTLPLLISASEVCWEGHVNGTIVCYVSFPTGDVRLACTCLPILKNKVQLPGDQPFIEQEKLQRTKKNKNPKYVYMKSVITKRQAEMTKACVEATTTKVSYMKELRELGFEYNKI</sequence>
<protein>
    <submittedName>
        <fullName evidence="1">Uncharacterized protein</fullName>
    </submittedName>
</protein>
<evidence type="ECO:0000313" key="1">
    <source>
        <dbReference type="EMBL" id="KNZ56554.1"/>
    </source>
</evidence>
<organism evidence="1 2">
    <name type="scientific">Puccinia sorghi</name>
    <dbReference type="NCBI Taxonomy" id="27349"/>
    <lineage>
        <taxon>Eukaryota</taxon>
        <taxon>Fungi</taxon>
        <taxon>Dikarya</taxon>
        <taxon>Basidiomycota</taxon>
        <taxon>Pucciniomycotina</taxon>
        <taxon>Pucciniomycetes</taxon>
        <taxon>Pucciniales</taxon>
        <taxon>Pucciniaceae</taxon>
        <taxon>Puccinia</taxon>
    </lineage>
</organism>
<evidence type="ECO:0000313" key="2">
    <source>
        <dbReference type="Proteomes" id="UP000037035"/>
    </source>
</evidence>
<dbReference type="EMBL" id="LAVV01007256">
    <property type="protein sequence ID" value="KNZ56554.1"/>
    <property type="molecule type" value="Genomic_DNA"/>
</dbReference>
<keyword evidence="2" id="KW-1185">Reference proteome</keyword>
<dbReference type="AlphaFoldDB" id="A0A0L6V750"/>
<comment type="caution">
    <text evidence="1">The sequence shown here is derived from an EMBL/GenBank/DDBJ whole genome shotgun (WGS) entry which is preliminary data.</text>
</comment>
<accession>A0A0L6V750</accession>
<gene>
    <name evidence="1" type="ORF">VP01_2378g5</name>
</gene>
<name>A0A0L6V750_9BASI</name>
<dbReference type="OrthoDB" id="10604879at2759"/>